<protein>
    <submittedName>
        <fullName evidence="2">Uncharacterized protein</fullName>
    </submittedName>
</protein>
<sequence>MAAAMRRRSYRVLLAIEPGLAPHRVAHSPHVPPLQRPADALEDRRGGGLLAPGVLPGQVLVRRHHPGVAAAVVEPLVRVVHRLHRAYPVYLAPVRHVHRRRRGHVVPVPAARRRGRRRRVVPPELVHDPRRRPDPGVLERKRQPAARGPAPPPPAAAAAAAAPVLGGERGPPQLRALHAAVLPHGVRPAAVRRGPDVVLVELGGVVPVGGGPEAVVAVAVAPQQALAPAGRQSPAFGHRERPDSGEFGRNKTDPRSEIQRRIQEKKKKKKKK</sequence>
<gene>
    <name evidence="2" type="ORF">EUGRSUZ_E04058</name>
</gene>
<proteinExistence type="predicted"/>
<dbReference type="InParanoid" id="A0A059CAB7"/>
<feature type="region of interest" description="Disordered" evidence="1">
    <location>
        <begin position="225"/>
        <end position="272"/>
    </location>
</feature>
<name>A0A059CAB7_EUCGR</name>
<feature type="region of interest" description="Disordered" evidence="1">
    <location>
        <begin position="112"/>
        <end position="170"/>
    </location>
</feature>
<organism evidence="2">
    <name type="scientific">Eucalyptus grandis</name>
    <name type="common">Flooded gum</name>
    <dbReference type="NCBI Taxonomy" id="71139"/>
    <lineage>
        <taxon>Eukaryota</taxon>
        <taxon>Viridiplantae</taxon>
        <taxon>Streptophyta</taxon>
        <taxon>Embryophyta</taxon>
        <taxon>Tracheophyta</taxon>
        <taxon>Spermatophyta</taxon>
        <taxon>Magnoliopsida</taxon>
        <taxon>eudicotyledons</taxon>
        <taxon>Gunneridae</taxon>
        <taxon>Pentapetalae</taxon>
        <taxon>rosids</taxon>
        <taxon>malvids</taxon>
        <taxon>Myrtales</taxon>
        <taxon>Myrtaceae</taxon>
        <taxon>Myrtoideae</taxon>
        <taxon>Eucalypteae</taxon>
        <taxon>Eucalyptus</taxon>
    </lineage>
</organism>
<feature type="compositionally biased region" description="Basic residues" evidence="1">
    <location>
        <begin position="263"/>
        <end position="272"/>
    </location>
</feature>
<accession>A0A059CAB7</accession>
<feature type="compositionally biased region" description="Basic and acidic residues" evidence="1">
    <location>
        <begin position="237"/>
        <end position="262"/>
    </location>
</feature>
<dbReference type="Gramene" id="KCW75312">
    <property type="protein sequence ID" value="KCW75312"/>
    <property type="gene ID" value="EUGRSUZ_E04058"/>
</dbReference>
<evidence type="ECO:0000256" key="1">
    <source>
        <dbReference type="SAM" id="MobiDB-lite"/>
    </source>
</evidence>
<dbReference type="AlphaFoldDB" id="A0A059CAB7"/>
<feature type="compositionally biased region" description="Basic and acidic residues" evidence="1">
    <location>
        <begin position="125"/>
        <end position="142"/>
    </location>
</feature>
<reference evidence="2" key="1">
    <citation type="submission" date="2013-07" db="EMBL/GenBank/DDBJ databases">
        <title>The genome of Eucalyptus grandis.</title>
        <authorList>
            <person name="Schmutz J."/>
            <person name="Hayes R."/>
            <person name="Myburg A."/>
            <person name="Tuskan G."/>
            <person name="Grattapaglia D."/>
            <person name="Rokhsar D.S."/>
        </authorList>
    </citation>
    <scope>NUCLEOTIDE SEQUENCE</scope>
    <source>
        <tissue evidence="2">Leaf extractions</tissue>
    </source>
</reference>
<evidence type="ECO:0000313" key="2">
    <source>
        <dbReference type="EMBL" id="KCW75312.1"/>
    </source>
</evidence>
<dbReference type="EMBL" id="KK198757">
    <property type="protein sequence ID" value="KCW75312.1"/>
    <property type="molecule type" value="Genomic_DNA"/>
</dbReference>